<sequence length="201" mass="22942">MSRDALHVTSEAHANALALNDLYQCLSRSQHQPLLPHHRRWDVLEIINGSTNNIISPMNYSYTCSENLDGPKDCMHVEWTEGGSGENTRHVLIFRKSAGDHEETWVEVFFFTLVWVHPWCQPAAPALPSRFFCSEHWVCQQRDKLDRCLFLPSSLSLSPCLSLSLHMRGVIKIARSIRNRMGYFHAATGPQAKLTFNILVI</sequence>
<organism evidence="1 2">
    <name type="scientific">Coregonus suidteri</name>
    <dbReference type="NCBI Taxonomy" id="861788"/>
    <lineage>
        <taxon>Eukaryota</taxon>
        <taxon>Metazoa</taxon>
        <taxon>Chordata</taxon>
        <taxon>Craniata</taxon>
        <taxon>Vertebrata</taxon>
        <taxon>Euteleostomi</taxon>
        <taxon>Actinopterygii</taxon>
        <taxon>Neopterygii</taxon>
        <taxon>Teleostei</taxon>
        <taxon>Protacanthopterygii</taxon>
        <taxon>Salmoniformes</taxon>
        <taxon>Salmonidae</taxon>
        <taxon>Coregoninae</taxon>
        <taxon>Coregonus</taxon>
    </lineage>
</organism>
<reference evidence="1 2" key="1">
    <citation type="submission" date="2021-04" db="EMBL/GenBank/DDBJ databases">
        <authorList>
            <person name="De Guttry C."/>
            <person name="Zahm M."/>
            <person name="Klopp C."/>
            <person name="Cabau C."/>
            <person name="Louis A."/>
            <person name="Berthelot C."/>
            <person name="Parey E."/>
            <person name="Roest Crollius H."/>
            <person name="Montfort J."/>
            <person name="Robinson-Rechavi M."/>
            <person name="Bucao C."/>
            <person name="Bouchez O."/>
            <person name="Gislard M."/>
            <person name="Lluch J."/>
            <person name="Milhes M."/>
            <person name="Lampietro C."/>
            <person name="Lopez Roques C."/>
            <person name="Donnadieu C."/>
            <person name="Braasch I."/>
            <person name="Desvignes T."/>
            <person name="Postlethwait J."/>
            <person name="Bobe J."/>
            <person name="Wedekind C."/>
            <person name="Guiguen Y."/>
        </authorList>
    </citation>
    <scope>NUCLEOTIDE SEQUENCE [LARGE SCALE GENOMIC DNA]</scope>
    <source>
        <strain evidence="1">Cs_M1</strain>
        <tissue evidence="1">Blood</tissue>
    </source>
</reference>
<evidence type="ECO:0000313" key="2">
    <source>
        <dbReference type="Proteomes" id="UP001356427"/>
    </source>
</evidence>
<name>A0AAN8M703_9TELE</name>
<accession>A0AAN8M703</accession>
<keyword evidence="2" id="KW-1185">Reference proteome</keyword>
<protein>
    <submittedName>
        <fullName evidence="1">Uncharacterized protein</fullName>
    </submittedName>
</protein>
<dbReference type="EMBL" id="JAGTTL010000008">
    <property type="protein sequence ID" value="KAK6319090.1"/>
    <property type="molecule type" value="Genomic_DNA"/>
</dbReference>
<dbReference type="Proteomes" id="UP001356427">
    <property type="component" value="Unassembled WGS sequence"/>
</dbReference>
<proteinExistence type="predicted"/>
<dbReference type="AlphaFoldDB" id="A0AAN8M703"/>
<gene>
    <name evidence="1" type="ORF">J4Q44_G00103010</name>
</gene>
<comment type="caution">
    <text evidence="1">The sequence shown here is derived from an EMBL/GenBank/DDBJ whole genome shotgun (WGS) entry which is preliminary data.</text>
</comment>
<evidence type="ECO:0000313" key="1">
    <source>
        <dbReference type="EMBL" id="KAK6319090.1"/>
    </source>
</evidence>